<comment type="caution">
    <text evidence="10">The sequence shown here is derived from an EMBL/GenBank/DDBJ whole genome shotgun (WGS) entry which is preliminary data.</text>
</comment>
<evidence type="ECO:0000313" key="11">
    <source>
        <dbReference type="Proteomes" id="UP001645039"/>
    </source>
</evidence>
<dbReference type="RefSeq" id="WP_096278807.1">
    <property type="nucleotide sequence ID" value="NZ_RRZD01000003.1"/>
</dbReference>
<dbReference type="SUPFAM" id="SSF55486">
    <property type="entry name" value="Metalloproteases ('zincins'), catalytic domain"/>
    <property type="match status" value="1"/>
</dbReference>
<dbReference type="EMBL" id="RRZD01000003">
    <property type="protein sequence ID" value="MBE0399474.1"/>
    <property type="molecule type" value="Genomic_DNA"/>
</dbReference>
<dbReference type="EC" id="3.1.-.-" evidence="8"/>
<evidence type="ECO:0000256" key="2">
    <source>
        <dbReference type="ARBA" id="ARBA00022517"/>
    </source>
</evidence>
<gene>
    <name evidence="8 10" type="primary">ybeY</name>
    <name evidence="10" type="ORF">EI168_05035</name>
</gene>
<comment type="subcellular location">
    <subcellularLocation>
        <location evidence="8">Cytoplasm</location>
    </subcellularLocation>
</comment>
<protein>
    <recommendedName>
        <fullName evidence="8">Endoribonuclease YbeY</fullName>
        <ecNumber evidence="8">3.1.-.-</ecNumber>
    </recommendedName>
</protein>
<dbReference type="Pfam" id="PF02130">
    <property type="entry name" value="YbeY"/>
    <property type="match status" value="1"/>
</dbReference>
<reference evidence="10 11" key="1">
    <citation type="submission" date="2020-07" db="EMBL/GenBank/DDBJ databases">
        <title>Halophilic bacteria isolated from french cheeses.</title>
        <authorList>
            <person name="Kothe C.I."/>
            <person name="Farah-Kraiem B."/>
            <person name="Renault P."/>
            <person name="Dridi B."/>
        </authorList>
    </citation>
    <scope>NUCLEOTIDE SEQUENCE [LARGE SCALE GENOMIC DNA]</scope>
    <source>
        <strain evidence="10 11">FME1</strain>
    </source>
</reference>
<evidence type="ECO:0000256" key="4">
    <source>
        <dbReference type="ARBA" id="ARBA00022723"/>
    </source>
</evidence>
<dbReference type="InterPro" id="IPR002036">
    <property type="entry name" value="YbeY"/>
</dbReference>
<dbReference type="Proteomes" id="UP001645039">
    <property type="component" value="Unassembled WGS sequence"/>
</dbReference>
<comment type="function">
    <text evidence="8">Single strand-specific metallo-endoribonuclease involved in late-stage 70S ribosome quality control and in maturation of the 3' terminus of the 16S rRNA.</text>
</comment>
<dbReference type="PANTHER" id="PTHR46986">
    <property type="entry name" value="ENDORIBONUCLEASE YBEY, CHLOROPLASTIC"/>
    <property type="match status" value="1"/>
</dbReference>
<dbReference type="Gene3D" id="3.40.390.30">
    <property type="entry name" value="Metalloproteases ('zincins'), catalytic domain"/>
    <property type="match status" value="1"/>
</dbReference>
<keyword evidence="11" id="KW-1185">Reference proteome</keyword>
<evidence type="ECO:0000256" key="1">
    <source>
        <dbReference type="ARBA" id="ARBA00010875"/>
    </source>
</evidence>
<feature type="binding site" evidence="8">
    <location>
        <position position="130"/>
    </location>
    <ligand>
        <name>Zn(2+)</name>
        <dbReference type="ChEBI" id="CHEBI:29105"/>
        <note>catalytic</note>
    </ligand>
</feature>
<evidence type="ECO:0000256" key="5">
    <source>
        <dbReference type="ARBA" id="ARBA00022759"/>
    </source>
</evidence>
<comment type="similarity">
    <text evidence="1 8">Belongs to the endoribonuclease YbeY family.</text>
</comment>
<keyword evidence="6 8" id="KW-0378">Hydrolase</keyword>
<keyword evidence="2 8" id="KW-0690">Ribosome biogenesis</keyword>
<keyword evidence="8" id="KW-0963">Cytoplasm</keyword>
<feature type="binding site" evidence="8">
    <location>
        <position position="124"/>
    </location>
    <ligand>
        <name>Zn(2+)</name>
        <dbReference type="ChEBI" id="CHEBI:29105"/>
        <note>catalytic</note>
    </ligand>
</feature>
<organism evidence="10 11">
    <name type="scientific">Halomonas casei</name>
    <dbReference type="NCBI Taxonomy" id="2742613"/>
    <lineage>
        <taxon>Bacteria</taxon>
        <taxon>Pseudomonadati</taxon>
        <taxon>Pseudomonadota</taxon>
        <taxon>Gammaproteobacteria</taxon>
        <taxon>Oceanospirillales</taxon>
        <taxon>Halomonadaceae</taxon>
        <taxon>Halomonas</taxon>
    </lineage>
</organism>
<feature type="region of interest" description="Disordered" evidence="9">
    <location>
        <begin position="150"/>
        <end position="171"/>
    </location>
</feature>
<feature type="binding site" evidence="8">
    <location>
        <position position="120"/>
    </location>
    <ligand>
        <name>Zn(2+)</name>
        <dbReference type="ChEBI" id="CHEBI:29105"/>
        <note>catalytic</note>
    </ligand>
</feature>
<evidence type="ECO:0000256" key="6">
    <source>
        <dbReference type="ARBA" id="ARBA00022801"/>
    </source>
</evidence>
<evidence type="ECO:0000256" key="3">
    <source>
        <dbReference type="ARBA" id="ARBA00022722"/>
    </source>
</evidence>
<dbReference type="NCBIfam" id="TIGR00043">
    <property type="entry name" value="rRNA maturation RNase YbeY"/>
    <property type="match status" value="1"/>
</dbReference>
<keyword evidence="7 8" id="KW-0862">Zinc</keyword>
<keyword evidence="3 8" id="KW-0540">Nuclease</keyword>
<evidence type="ECO:0000256" key="8">
    <source>
        <dbReference type="HAMAP-Rule" id="MF_00009"/>
    </source>
</evidence>
<dbReference type="HAMAP" id="MF_00009">
    <property type="entry name" value="Endoribonucl_YbeY"/>
    <property type="match status" value="1"/>
</dbReference>
<keyword evidence="8" id="KW-0698">rRNA processing</keyword>
<evidence type="ECO:0000313" key="10">
    <source>
        <dbReference type="EMBL" id="MBE0399474.1"/>
    </source>
</evidence>
<evidence type="ECO:0000256" key="7">
    <source>
        <dbReference type="ARBA" id="ARBA00022833"/>
    </source>
</evidence>
<dbReference type="InterPro" id="IPR020549">
    <property type="entry name" value="YbeY_CS"/>
</dbReference>
<keyword evidence="5 8" id="KW-0255">Endonuclease</keyword>
<name>A0ABR9EZE1_9GAMM</name>
<proteinExistence type="inferred from homology"/>
<evidence type="ECO:0000256" key="9">
    <source>
        <dbReference type="SAM" id="MobiDB-lite"/>
    </source>
</evidence>
<dbReference type="PANTHER" id="PTHR46986:SF1">
    <property type="entry name" value="ENDORIBONUCLEASE YBEY, CHLOROPLASTIC"/>
    <property type="match status" value="1"/>
</dbReference>
<dbReference type="PROSITE" id="PS01306">
    <property type="entry name" value="UPF0054"/>
    <property type="match status" value="1"/>
</dbReference>
<keyword evidence="4 8" id="KW-0479">Metal-binding</keyword>
<sequence length="171" mass="19305">MSEGALSEIVIDRQAAIDEPLLPSLIQLTQWVGCVFAHHPDDQRRELTIRFVDEFEGQTLNRDYRGKDKTTNVLSFPFESPPGIELPLLGDLVICHAVVAQEASEQGKLLEHHYAHMVVHGTLHLMGYDHIDDQEAEEMEQFERELLAELNIPDPYATDTGAGDDDSRSER</sequence>
<accession>A0ABR9EZE1</accession>
<dbReference type="InterPro" id="IPR023091">
    <property type="entry name" value="MetalPrtase_cat_dom_sf_prd"/>
</dbReference>
<comment type="cofactor">
    <cofactor evidence="8">
        <name>Zn(2+)</name>
        <dbReference type="ChEBI" id="CHEBI:29105"/>
    </cofactor>
    <text evidence="8">Binds 1 zinc ion.</text>
</comment>